<dbReference type="AlphaFoldDB" id="A0A6J4NIF1"/>
<accession>A0A6J4NIF1</accession>
<dbReference type="EMBL" id="CADCUN010000137">
    <property type="protein sequence ID" value="CAA9386882.1"/>
    <property type="molecule type" value="Genomic_DNA"/>
</dbReference>
<protein>
    <submittedName>
        <fullName evidence="1">Uncharacterized protein</fullName>
    </submittedName>
</protein>
<sequence>MLSWQGLYQRAGAFPATAVCPSTCSASATALSLTGAGSVAAVSGLVEQVVIDADGASLRADRTHLLVVRGSSNVTDARRGFRTRVVGNANAVSVVRPRR</sequence>
<gene>
    <name evidence="1" type="ORF">AVDCRST_MAG60-1293</name>
</gene>
<organism evidence="1">
    <name type="scientific">uncultured Nocardioides sp</name>
    <dbReference type="NCBI Taxonomy" id="198441"/>
    <lineage>
        <taxon>Bacteria</taxon>
        <taxon>Bacillati</taxon>
        <taxon>Actinomycetota</taxon>
        <taxon>Actinomycetes</taxon>
        <taxon>Propionibacteriales</taxon>
        <taxon>Nocardioidaceae</taxon>
        <taxon>Nocardioides</taxon>
        <taxon>environmental samples</taxon>
    </lineage>
</organism>
<evidence type="ECO:0000313" key="1">
    <source>
        <dbReference type="EMBL" id="CAA9386882.1"/>
    </source>
</evidence>
<proteinExistence type="predicted"/>
<reference evidence="1" key="1">
    <citation type="submission" date="2020-02" db="EMBL/GenBank/DDBJ databases">
        <authorList>
            <person name="Meier V. D."/>
        </authorList>
    </citation>
    <scope>NUCLEOTIDE SEQUENCE</scope>
    <source>
        <strain evidence="1">AVDCRST_MAG60</strain>
    </source>
</reference>
<name>A0A6J4NIF1_9ACTN</name>